<feature type="domain" description="Aminomethyltransferase C-terminal" evidence="2">
    <location>
        <begin position="281"/>
        <end position="356"/>
    </location>
</feature>
<dbReference type="Proteomes" id="UP001148313">
    <property type="component" value="Unassembled WGS sequence"/>
</dbReference>
<organism evidence="3 4">
    <name type="scientific">Hoeflea poritis</name>
    <dbReference type="NCBI Taxonomy" id="2993659"/>
    <lineage>
        <taxon>Bacteria</taxon>
        <taxon>Pseudomonadati</taxon>
        <taxon>Pseudomonadota</taxon>
        <taxon>Alphaproteobacteria</taxon>
        <taxon>Hyphomicrobiales</taxon>
        <taxon>Rhizobiaceae</taxon>
        <taxon>Hoeflea</taxon>
    </lineage>
</organism>
<gene>
    <name evidence="3" type="ORF">OOZ53_21640</name>
</gene>
<dbReference type="RefSeq" id="WP_271091818.1">
    <property type="nucleotide sequence ID" value="NZ_JAPJZH010000017.1"/>
</dbReference>
<evidence type="ECO:0000313" key="3">
    <source>
        <dbReference type="EMBL" id="MDA4847976.1"/>
    </source>
</evidence>
<keyword evidence="4" id="KW-1185">Reference proteome</keyword>
<reference evidence="3" key="1">
    <citation type="submission" date="2022-11" db="EMBL/GenBank/DDBJ databases">
        <title>Hoeflea poritis sp. nov., isolated from scleractinian coral Porites lutea.</title>
        <authorList>
            <person name="Zhang G."/>
            <person name="Wei Q."/>
            <person name="Cai L."/>
        </authorList>
    </citation>
    <scope>NUCLEOTIDE SEQUENCE</scope>
    <source>
        <strain evidence="3">E7-10</strain>
    </source>
</reference>
<dbReference type="InterPro" id="IPR029043">
    <property type="entry name" value="GcvT/YgfZ_C"/>
</dbReference>
<dbReference type="InterPro" id="IPR027266">
    <property type="entry name" value="TrmE/GcvT-like"/>
</dbReference>
<dbReference type="Pfam" id="PF08669">
    <property type="entry name" value="GCV_T_C"/>
    <property type="match status" value="1"/>
</dbReference>
<dbReference type="PANTHER" id="PTHR43757:SF2">
    <property type="entry name" value="AMINOMETHYLTRANSFERASE, MITOCHONDRIAL"/>
    <property type="match status" value="1"/>
</dbReference>
<dbReference type="InterPro" id="IPR013977">
    <property type="entry name" value="GcvT_C"/>
</dbReference>
<dbReference type="InterPro" id="IPR028896">
    <property type="entry name" value="GcvT/YgfZ/DmdA"/>
</dbReference>
<evidence type="ECO:0000259" key="2">
    <source>
        <dbReference type="Pfam" id="PF08669"/>
    </source>
</evidence>
<dbReference type="InterPro" id="IPR006222">
    <property type="entry name" value="GCVT_N"/>
</dbReference>
<dbReference type="Pfam" id="PF01571">
    <property type="entry name" value="GCV_T"/>
    <property type="match status" value="1"/>
</dbReference>
<name>A0ABT4VTG3_9HYPH</name>
<dbReference type="PIRSF" id="PIRSF006487">
    <property type="entry name" value="GcvT"/>
    <property type="match status" value="1"/>
</dbReference>
<dbReference type="PANTHER" id="PTHR43757">
    <property type="entry name" value="AMINOMETHYLTRANSFERASE"/>
    <property type="match status" value="1"/>
</dbReference>
<dbReference type="SUPFAM" id="SSF103025">
    <property type="entry name" value="Folate-binding domain"/>
    <property type="match status" value="1"/>
</dbReference>
<comment type="caution">
    <text evidence="3">The sequence shown here is derived from an EMBL/GenBank/DDBJ whole genome shotgun (WGS) entry which is preliminary data.</text>
</comment>
<dbReference type="SUPFAM" id="SSF101790">
    <property type="entry name" value="Aminomethyltransferase beta-barrel domain"/>
    <property type="match status" value="1"/>
</dbReference>
<dbReference type="EMBL" id="JAPJZH010000017">
    <property type="protein sequence ID" value="MDA4847976.1"/>
    <property type="molecule type" value="Genomic_DNA"/>
</dbReference>
<proteinExistence type="predicted"/>
<evidence type="ECO:0000259" key="1">
    <source>
        <dbReference type="Pfam" id="PF01571"/>
    </source>
</evidence>
<accession>A0ABT4VTG3</accession>
<sequence length="365" mass="38897">MTEELSRTSALASRHTALGSGLEDWNGMGTAWSYDTDPDAEHDAVREAAGMFDMSPLKKIIVSGPDAAAVLDHLVTRDVRKIAPGTAAYLSVLTDKGTMADDAILYNNGDGRWMIVHGSGDTMALLRASARSRTVSIEFDDDLHDLSVQGPASLAILNEHCNVDLGALAYFRHAPMTLFGQPCRVSRTGYSGERGYEIFAGSKAICAIWDGLVEAGVMPCSFTALDKLRIEAGLLFYGYDMTADHTPYEVGLGFTVNSAKGDFRGRTALMAARGNEKIANVCLDIDHGDMVAGGEELSVNGETVGTVNSPCYSRRLGKSLALAHVAPSAAAPGTRFKLNGGPICTSATVVSMPIHDPQKRRTHQA</sequence>
<evidence type="ECO:0000313" key="4">
    <source>
        <dbReference type="Proteomes" id="UP001148313"/>
    </source>
</evidence>
<dbReference type="Gene3D" id="3.30.1360.120">
    <property type="entry name" value="Probable tRNA modification gtpase trme, domain 1"/>
    <property type="match status" value="1"/>
</dbReference>
<protein>
    <submittedName>
        <fullName evidence="3">Aminomethyltransferase family protein</fullName>
    </submittedName>
</protein>
<feature type="domain" description="GCVT N-terminal" evidence="1">
    <location>
        <begin position="12"/>
        <end position="259"/>
    </location>
</feature>